<dbReference type="InterPro" id="IPR010330">
    <property type="entry name" value="CoiA_nuc"/>
</dbReference>
<feature type="domain" description="Competence protein CoiA nuclease-like" evidence="1">
    <location>
        <begin position="82"/>
        <end position="225"/>
    </location>
</feature>
<dbReference type="Pfam" id="PF06054">
    <property type="entry name" value="CoiA_nuc"/>
    <property type="match status" value="1"/>
</dbReference>
<feature type="domain" description="Competence protein CoiA-like N-terminal" evidence="2">
    <location>
        <begin position="32"/>
        <end position="76"/>
    </location>
</feature>
<dbReference type="InterPro" id="IPR057253">
    <property type="entry name" value="CoiA-like_N"/>
</dbReference>
<gene>
    <name evidence="3" type="ORF">ACFO5U_07255</name>
</gene>
<reference evidence="4" key="1">
    <citation type="journal article" date="2019" name="Int. J. Syst. Evol. Microbiol.">
        <title>The Global Catalogue of Microorganisms (GCM) 10K type strain sequencing project: providing services to taxonomists for standard genome sequencing and annotation.</title>
        <authorList>
            <consortium name="The Broad Institute Genomics Platform"/>
            <consortium name="The Broad Institute Genome Sequencing Center for Infectious Disease"/>
            <person name="Wu L."/>
            <person name="Ma J."/>
        </authorList>
    </citation>
    <scope>NUCLEOTIDE SEQUENCE [LARGE SCALE GENOMIC DNA]</scope>
    <source>
        <strain evidence="4">CGMCC 1.12151</strain>
    </source>
</reference>
<evidence type="ECO:0000259" key="2">
    <source>
        <dbReference type="Pfam" id="PF25164"/>
    </source>
</evidence>
<evidence type="ECO:0000313" key="4">
    <source>
        <dbReference type="Proteomes" id="UP001595932"/>
    </source>
</evidence>
<comment type="caution">
    <text evidence="3">The sequence shown here is derived from an EMBL/GenBank/DDBJ whole genome shotgun (WGS) entry which is preliminary data.</text>
</comment>
<dbReference type="EMBL" id="JBHSGL010000005">
    <property type="protein sequence ID" value="MFC4712647.1"/>
    <property type="molecule type" value="Genomic_DNA"/>
</dbReference>
<protein>
    <submittedName>
        <fullName evidence="3">Competence protein CoiA</fullName>
    </submittedName>
</protein>
<dbReference type="InterPro" id="IPR021176">
    <property type="entry name" value="Competence-induced_CoiA"/>
</dbReference>
<evidence type="ECO:0000259" key="1">
    <source>
        <dbReference type="Pfam" id="PF06054"/>
    </source>
</evidence>
<name>A0ABV9M9W7_9BACL</name>
<keyword evidence="4" id="KW-1185">Reference proteome</keyword>
<dbReference type="RefSeq" id="WP_377277967.1">
    <property type="nucleotide sequence ID" value="NZ_JBHSGL010000005.1"/>
</dbReference>
<dbReference type="Pfam" id="PF25164">
    <property type="entry name" value="CoiA_N"/>
    <property type="match status" value="1"/>
</dbReference>
<proteinExistence type="predicted"/>
<dbReference type="Proteomes" id="UP001595932">
    <property type="component" value="Unassembled WGS sequence"/>
</dbReference>
<evidence type="ECO:0000313" key="3">
    <source>
        <dbReference type="EMBL" id="MFC4712647.1"/>
    </source>
</evidence>
<dbReference type="PIRSF" id="PIRSF007487">
    <property type="entry name" value="Competence-induced_CoiA_bac"/>
    <property type="match status" value="1"/>
</dbReference>
<sequence>MHNLTVNRRLRKRRVIDILTALHEQALFVLQEHHTRAQLLELRRTSRFYCPNCEAQVILKVGTTKIPHFAHLQSCKQSHEPETLLHLLGKSRLYSFLQQQQLSPRLEQYIPDIKQRADLLVASDALEFQCSVLTAEHVSKRSNGYRSIQIEPIWIRGTETIPHSGPGIFQIRPFEREMFLGDEDMPHLLSFHPKKSLFIYFSNLFYLQGNRWVGKASILDMAHQTYPFAIPKRLGKSEYELMAAMFRLERNKYIRSQLFARNRMRNAFWRLTYELQVDKQAVPEIFGLPLPGGHWITEHALVWQMKAALMIHSGKPVEDLLDKESIRLSSVGKREKVYRLLRLYESIYQASKEASSAEMVDISYQALAKAWEN</sequence>
<organism evidence="3 4">
    <name type="scientific">Planococcus dechangensis</name>
    <dbReference type="NCBI Taxonomy" id="1176255"/>
    <lineage>
        <taxon>Bacteria</taxon>
        <taxon>Bacillati</taxon>
        <taxon>Bacillota</taxon>
        <taxon>Bacilli</taxon>
        <taxon>Bacillales</taxon>
        <taxon>Caryophanaceae</taxon>
        <taxon>Planococcus</taxon>
    </lineage>
</organism>
<accession>A0ABV9M9W7</accession>